<dbReference type="Proteomes" id="UP000886520">
    <property type="component" value="Chromosome 1"/>
</dbReference>
<keyword evidence="2" id="KW-1185">Reference proteome</keyword>
<reference evidence="1" key="1">
    <citation type="submission" date="2021-01" db="EMBL/GenBank/DDBJ databases">
        <title>Adiantum capillus-veneris genome.</title>
        <authorList>
            <person name="Fang Y."/>
            <person name="Liao Q."/>
        </authorList>
    </citation>
    <scope>NUCLEOTIDE SEQUENCE</scope>
    <source>
        <strain evidence="1">H3</strain>
        <tissue evidence="1">Leaf</tissue>
    </source>
</reference>
<organism evidence="1 2">
    <name type="scientific">Adiantum capillus-veneris</name>
    <name type="common">Maidenhair fern</name>
    <dbReference type="NCBI Taxonomy" id="13818"/>
    <lineage>
        <taxon>Eukaryota</taxon>
        <taxon>Viridiplantae</taxon>
        <taxon>Streptophyta</taxon>
        <taxon>Embryophyta</taxon>
        <taxon>Tracheophyta</taxon>
        <taxon>Polypodiopsida</taxon>
        <taxon>Polypodiidae</taxon>
        <taxon>Polypodiales</taxon>
        <taxon>Pteridineae</taxon>
        <taxon>Pteridaceae</taxon>
        <taxon>Vittarioideae</taxon>
        <taxon>Adiantum</taxon>
    </lineage>
</organism>
<dbReference type="AlphaFoldDB" id="A0A9D4VCD9"/>
<gene>
    <name evidence="1" type="ORF">GOP47_0000095</name>
</gene>
<evidence type="ECO:0000313" key="2">
    <source>
        <dbReference type="Proteomes" id="UP000886520"/>
    </source>
</evidence>
<comment type="caution">
    <text evidence="1">The sequence shown here is derived from an EMBL/GenBank/DDBJ whole genome shotgun (WGS) entry which is preliminary data.</text>
</comment>
<dbReference type="EMBL" id="JABFUD020000001">
    <property type="protein sequence ID" value="KAI5083926.1"/>
    <property type="molecule type" value="Genomic_DNA"/>
</dbReference>
<protein>
    <submittedName>
        <fullName evidence="1">Uncharacterized protein</fullName>
    </submittedName>
</protein>
<sequence>MDPAGEMDARLSASMVAINTLTLQVEHLFKAAIEGSLGAKIKEEMEELVQRKKYVGEQRARLEEKLKVYR</sequence>
<accession>A0A9D4VCD9</accession>
<proteinExistence type="predicted"/>
<evidence type="ECO:0000313" key="1">
    <source>
        <dbReference type="EMBL" id="KAI5083926.1"/>
    </source>
</evidence>
<name>A0A9D4VCD9_ADICA</name>